<feature type="transmembrane region" description="Helical" evidence="2">
    <location>
        <begin position="16"/>
        <end position="40"/>
    </location>
</feature>
<dbReference type="OMA" id="WFAWCNS"/>
<reference evidence="3" key="1">
    <citation type="submission" date="2009-08" db="EMBL/GenBank/DDBJ databases">
        <title>Annotation of Salpingoeca rosetta.</title>
        <authorList>
            <consortium name="The Broad Institute Genome Sequencing Platform"/>
            <person name="Russ C."/>
            <person name="Cuomo C."/>
            <person name="Burger G."/>
            <person name="Gray M.W."/>
            <person name="Holland P.W.H."/>
            <person name="King N."/>
            <person name="Lang F.B.F."/>
            <person name="Roger A.J."/>
            <person name="Ruiz-Trillo I."/>
            <person name="Young S.K."/>
            <person name="Zeng Q."/>
            <person name="Gargeya S."/>
            <person name="Alvarado L."/>
            <person name="Berlin A."/>
            <person name="Chapman S.B."/>
            <person name="Chen Z."/>
            <person name="Freedman E."/>
            <person name="Gellesch M."/>
            <person name="Goldberg J."/>
            <person name="Griggs A."/>
            <person name="Gujja S."/>
            <person name="Heilman E."/>
            <person name="Heiman D."/>
            <person name="Howarth C."/>
            <person name="Mehta T."/>
            <person name="Neiman D."/>
            <person name="Pearson M."/>
            <person name="Roberts A."/>
            <person name="Saif S."/>
            <person name="Shea T."/>
            <person name="Shenoy N."/>
            <person name="Sisk P."/>
            <person name="Stolte C."/>
            <person name="Sykes S."/>
            <person name="White J."/>
            <person name="Yandava C."/>
            <person name="Haas B."/>
            <person name="Nusbaum C."/>
            <person name="Birren B."/>
        </authorList>
    </citation>
    <scope>NUCLEOTIDE SEQUENCE [LARGE SCALE GENOMIC DNA]</scope>
    <source>
        <strain evidence="3">ATCC 50818</strain>
    </source>
</reference>
<dbReference type="OrthoDB" id="7771656at2759"/>
<dbReference type="Pfam" id="PF06824">
    <property type="entry name" value="Glyco_hydro_125"/>
    <property type="match status" value="1"/>
</dbReference>
<dbReference type="SUPFAM" id="SSF48208">
    <property type="entry name" value="Six-hairpin glycosidases"/>
    <property type="match status" value="1"/>
</dbReference>
<feature type="region of interest" description="Disordered" evidence="1">
    <location>
        <begin position="126"/>
        <end position="157"/>
    </location>
</feature>
<dbReference type="AlphaFoldDB" id="F2URP8"/>
<dbReference type="InterPro" id="IPR008313">
    <property type="entry name" value="GH125"/>
</dbReference>
<dbReference type="InterPro" id="IPR012341">
    <property type="entry name" value="6hp_glycosidase-like_sf"/>
</dbReference>
<dbReference type="EMBL" id="GL832992">
    <property type="protein sequence ID" value="EGD80303.1"/>
    <property type="molecule type" value="Genomic_DNA"/>
</dbReference>
<evidence type="ECO:0000256" key="2">
    <source>
        <dbReference type="SAM" id="Phobius"/>
    </source>
</evidence>
<dbReference type="Gene3D" id="1.50.10.10">
    <property type="match status" value="1"/>
</dbReference>
<dbReference type="STRING" id="946362.F2URP8"/>
<keyword evidence="4" id="KW-1185">Reference proteome</keyword>
<evidence type="ECO:0000313" key="3">
    <source>
        <dbReference type="EMBL" id="EGD80303.1"/>
    </source>
</evidence>
<dbReference type="Proteomes" id="UP000007799">
    <property type="component" value="Unassembled WGS sequence"/>
</dbReference>
<dbReference type="PANTHER" id="PTHR31047:SF0">
    <property type="entry name" value="MEIOTICALLY UP-REGULATED GENE 157 PROTEIN"/>
    <property type="match status" value="1"/>
</dbReference>
<keyword evidence="2" id="KW-0812">Transmembrane</keyword>
<protein>
    <submittedName>
        <fullName evidence="3">Uncharacterized protein</fullName>
    </submittedName>
</protein>
<dbReference type="RefSeq" id="XP_004988093.1">
    <property type="nucleotide sequence ID" value="XM_004988036.1"/>
</dbReference>
<dbReference type="InParanoid" id="F2URP8"/>
<name>F2URP8_SALR5</name>
<gene>
    <name evidence="3" type="ORF">PTSG_10558</name>
</gene>
<feature type="compositionally biased region" description="Basic and acidic residues" evidence="1">
    <location>
        <begin position="145"/>
        <end position="157"/>
    </location>
</feature>
<proteinExistence type="predicted"/>
<keyword evidence="2" id="KW-1133">Transmembrane helix</keyword>
<keyword evidence="2" id="KW-0472">Membrane</keyword>
<dbReference type="eggNOG" id="ENOG502QR7D">
    <property type="taxonomic scope" value="Eukaryota"/>
</dbReference>
<evidence type="ECO:0000256" key="1">
    <source>
        <dbReference type="SAM" id="MobiDB-lite"/>
    </source>
</evidence>
<accession>F2URP8</accession>
<organism evidence="4">
    <name type="scientific">Salpingoeca rosetta (strain ATCC 50818 / BSB-021)</name>
    <dbReference type="NCBI Taxonomy" id="946362"/>
    <lineage>
        <taxon>Eukaryota</taxon>
        <taxon>Choanoflagellata</taxon>
        <taxon>Craspedida</taxon>
        <taxon>Salpingoecidae</taxon>
        <taxon>Salpingoeca</taxon>
    </lineage>
</organism>
<dbReference type="SMART" id="SM01149">
    <property type="entry name" value="DUF1237"/>
    <property type="match status" value="1"/>
</dbReference>
<dbReference type="PANTHER" id="PTHR31047">
    <property type="entry name" value="MEIOTICALLY UP-REGULATED GENE 157 PROTEIN"/>
    <property type="match status" value="1"/>
</dbReference>
<dbReference type="GO" id="GO:0005975">
    <property type="term" value="P:carbohydrate metabolic process"/>
    <property type="evidence" value="ECO:0007669"/>
    <property type="project" value="InterPro"/>
</dbReference>
<dbReference type="InterPro" id="IPR008928">
    <property type="entry name" value="6-hairpin_glycosidase_sf"/>
</dbReference>
<dbReference type="GeneID" id="16068619"/>
<dbReference type="KEGG" id="sre:PTSG_10558"/>
<sequence>MVGRSLRLLWLQQRRAVVVVVVAAVAAVVLLATVAFVFGLQGQGPAGAGDASSGSRGRADGGANVAAHIFADAQLEERDDRRVLARLIDSVESMADTAQGIRHALEKDPVMAQQPRQQQQSLQISAHQEVRTPPHVHQPQAVQGHGEDGSPQQRDDAEVAIRKANKKGPPKHRAIVEGVPVSWQVVQMCRTALWDALRSCTTFLPPSHPEAVHGDAFVITGDIDDLWLRDSAAQVHPYIPMTPHNATLARLVEGLAHRHAFYIDYEPYANAFRLDTNYKFSDTQKALGRHGYISTFDYELDSGCYFLRMLHAYWRANPKRGQALIASSDVKRAVITLLDVWTAEQRHEEDHTAPDRGLYRRPYVPSEPGKPWTGFKGLPRDGKGTPVAYTGMTWSAFRPSDDEQQYGYLVPSNMFAVVVLGYAKEMALNVWHDDVIASRASTLALDIDSGIRNHAIVHHPQFGNVYAYEVDGLGNHLLTDDANVPSLLSIPYLGYNYDKDAYTNTRRFLLSSSNPTFATSRDGRFRGIGSVHMRGAIKNNIWPMSLIMQGLTSTSVEEKQSVLDMLVKSTGGTQRMHESFDADNPSKFTRKWFSWANALFAEYVRTLTDECV</sequence>
<evidence type="ECO:0000313" key="4">
    <source>
        <dbReference type="Proteomes" id="UP000007799"/>
    </source>
</evidence>